<dbReference type="STRING" id="1121025.SAMN02745249_00400"/>
<dbReference type="InterPro" id="IPR043130">
    <property type="entry name" value="CDP-OH_PTrfase_TM_dom"/>
</dbReference>
<dbReference type="GO" id="GO:0006655">
    <property type="term" value="P:phosphatidylglycerol biosynthetic process"/>
    <property type="evidence" value="ECO:0007669"/>
    <property type="project" value="UniProtKB-UniPathway"/>
</dbReference>
<evidence type="ECO:0000256" key="14">
    <source>
        <dbReference type="ARBA" id="ARBA00023264"/>
    </source>
</evidence>
<name>A0A1M4TD58_9LACT</name>
<organism evidence="19 20">
    <name type="scientific">Atopostipes suicloacalis DSM 15692</name>
    <dbReference type="NCBI Taxonomy" id="1121025"/>
    <lineage>
        <taxon>Bacteria</taxon>
        <taxon>Bacillati</taxon>
        <taxon>Bacillota</taxon>
        <taxon>Bacilli</taxon>
        <taxon>Lactobacillales</taxon>
        <taxon>Carnobacteriaceae</taxon>
        <taxon>Atopostipes</taxon>
    </lineage>
</organism>
<dbReference type="GO" id="GO:0016020">
    <property type="term" value="C:membrane"/>
    <property type="evidence" value="ECO:0007669"/>
    <property type="project" value="UniProtKB-SubCell"/>
</dbReference>
<proteinExistence type="inferred from homology"/>
<dbReference type="Gene3D" id="1.20.120.1760">
    <property type="match status" value="1"/>
</dbReference>
<evidence type="ECO:0000256" key="7">
    <source>
        <dbReference type="ARBA" id="ARBA00022516"/>
    </source>
</evidence>
<feature type="transmembrane region" description="Helical" evidence="18">
    <location>
        <begin position="12"/>
        <end position="30"/>
    </location>
</feature>
<feature type="transmembrane region" description="Helical" evidence="18">
    <location>
        <begin position="128"/>
        <end position="150"/>
    </location>
</feature>
<evidence type="ECO:0000256" key="4">
    <source>
        <dbReference type="ARBA" id="ARBA00010441"/>
    </source>
</evidence>
<evidence type="ECO:0000256" key="17">
    <source>
        <dbReference type="RuleBase" id="RU003750"/>
    </source>
</evidence>
<dbReference type="PANTHER" id="PTHR14269:SF62">
    <property type="entry name" value="CDP-DIACYLGLYCEROL--GLYCEROL-3-PHOSPHATE 3-PHOSPHATIDYLTRANSFERASE 1, CHLOROPLASTIC"/>
    <property type="match status" value="1"/>
</dbReference>
<feature type="transmembrane region" description="Helical" evidence="18">
    <location>
        <begin position="94"/>
        <end position="116"/>
    </location>
</feature>
<comment type="catalytic activity">
    <reaction evidence="16">
        <text>a CDP-1,2-diacyl-sn-glycerol + sn-glycerol 3-phosphate = a 1,2-diacyl-sn-glycero-3-phospho-(1'-sn-glycero-3'-phosphate) + CMP + H(+)</text>
        <dbReference type="Rhea" id="RHEA:12593"/>
        <dbReference type="ChEBI" id="CHEBI:15378"/>
        <dbReference type="ChEBI" id="CHEBI:57597"/>
        <dbReference type="ChEBI" id="CHEBI:58332"/>
        <dbReference type="ChEBI" id="CHEBI:60110"/>
        <dbReference type="ChEBI" id="CHEBI:60377"/>
        <dbReference type="EC" id="2.7.8.5"/>
    </reaction>
</comment>
<evidence type="ECO:0000256" key="6">
    <source>
        <dbReference type="ARBA" id="ARBA00014944"/>
    </source>
</evidence>
<dbReference type="InterPro" id="IPR048254">
    <property type="entry name" value="CDP_ALCOHOL_P_TRANSF_CS"/>
</dbReference>
<evidence type="ECO:0000256" key="5">
    <source>
        <dbReference type="ARBA" id="ARBA00013170"/>
    </source>
</evidence>
<dbReference type="InterPro" id="IPR000462">
    <property type="entry name" value="CDP-OH_P_trans"/>
</dbReference>
<evidence type="ECO:0000256" key="12">
    <source>
        <dbReference type="ARBA" id="ARBA00023136"/>
    </source>
</evidence>
<dbReference type="AlphaFoldDB" id="A0A1M4TD58"/>
<comment type="subcellular location">
    <subcellularLocation>
        <location evidence="2">Membrane</location>
        <topology evidence="2">Multi-pass membrane protein</topology>
    </subcellularLocation>
</comment>
<keyword evidence="8 17" id="KW-0808">Transferase</keyword>
<evidence type="ECO:0000256" key="8">
    <source>
        <dbReference type="ARBA" id="ARBA00022679"/>
    </source>
</evidence>
<comment type="function">
    <text evidence="1">This protein catalyzes the committed step to the synthesis of the acidic phospholipids.</text>
</comment>
<evidence type="ECO:0000256" key="18">
    <source>
        <dbReference type="SAM" id="Phobius"/>
    </source>
</evidence>
<dbReference type="RefSeq" id="WP_084136674.1">
    <property type="nucleotide sequence ID" value="NZ_FQUF01000005.1"/>
</dbReference>
<evidence type="ECO:0000256" key="2">
    <source>
        <dbReference type="ARBA" id="ARBA00004141"/>
    </source>
</evidence>
<dbReference type="Proteomes" id="UP000184128">
    <property type="component" value="Unassembled WGS sequence"/>
</dbReference>
<keyword evidence="13" id="KW-0594">Phospholipid biosynthesis</keyword>
<reference evidence="19 20" key="1">
    <citation type="submission" date="2016-11" db="EMBL/GenBank/DDBJ databases">
        <authorList>
            <person name="Jaros S."/>
            <person name="Januszkiewicz K."/>
            <person name="Wedrychowicz H."/>
        </authorList>
    </citation>
    <scope>NUCLEOTIDE SEQUENCE [LARGE SCALE GENOMIC DNA]</scope>
    <source>
        <strain evidence="19 20">DSM 15692</strain>
    </source>
</reference>
<dbReference type="Pfam" id="PF01066">
    <property type="entry name" value="CDP-OH_P_transf"/>
    <property type="match status" value="1"/>
</dbReference>
<dbReference type="EMBL" id="FQUF01000005">
    <property type="protein sequence ID" value="SHE42411.1"/>
    <property type="molecule type" value="Genomic_DNA"/>
</dbReference>
<dbReference type="OrthoDB" id="9796672at2"/>
<dbReference type="GO" id="GO:0008444">
    <property type="term" value="F:CDP-diacylglycerol-glycerol-3-phosphate 3-phosphatidyltransferase activity"/>
    <property type="evidence" value="ECO:0007669"/>
    <property type="project" value="UniProtKB-EC"/>
</dbReference>
<dbReference type="InterPro" id="IPR004570">
    <property type="entry name" value="Phosphatidylglycerol_P_synth"/>
</dbReference>
<sequence>MIKKEDWFTIPNILSYLRIAMIPLYIYFYVRAETIEQYYRAAGILIFSGITDSLDGIIARKTGQITNLGKALDPLADKLTQIAVVGAMLIDRPYILPLLVLFIVKELYLLISNVLLYKKDIFMDGAMWFGKLATAFFYISMLVLVVLPHLNQSVSLLIININIMLQIVAFLGYGRWFFTKFKKHKEINK</sequence>
<dbReference type="PROSITE" id="PS00379">
    <property type="entry name" value="CDP_ALCOHOL_P_TRANSF"/>
    <property type="match status" value="1"/>
</dbReference>
<evidence type="ECO:0000256" key="9">
    <source>
        <dbReference type="ARBA" id="ARBA00022692"/>
    </source>
</evidence>
<evidence type="ECO:0000313" key="19">
    <source>
        <dbReference type="EMBL" id="SHE42411.1"/>
    </source>
</evidence>
<keyword evidence="12 18" id="KW-0472">Membrane</keyword>
<keyword evidence="14" id="KW-1208">Phospholipid metabolism</keyword>
<dbReference type="UniPathway" id="UPA00084">
    <property type="reaction ID" value="UER00503"/>
</dbReference>
<evidence type="ECO:0000313" key="20">
    <source>
        <dbReference type="Proteomes" id="UP000184128"/>
    </source>
</evidence>
<keyword evidence="7" id="KW-0444">Lipid biosynthesis</keyword>
<comment type="pathway">
    <text evidence="3">Phospholipid metabolism; phosphatidylglycerol biosynthesis; phosphatidylglycerol from CDP-diacylglycerol: step 1/2.</text>
</comment>
<dbReference type="PANTHER" id="PTHR14269">
    <property type="entry name" value="CDP-DIACYLGLYCEROL--GLYCEROL-3-PHOSPHATE 3-PHOSPHATIDYLTRANSFERASE-RELATED"/>
    <property type="match status" value="1"/>
</dbReference>
<evidence type="ECO:0000256" key="15">
    <source>
        <dbReference type="ARBA" id="ARBA00033018"/>
    </source>
</evidence>
<dbReference type="PIRSF" id="PIRSF000847">
    <property type="entry name" value="Phos_ph_gly_syn"/>
    <property type="match status" value="1"/>
</dbReference>
<evidence type="ECO:0000256" key="11">
    <source>
        <dbReference type="ARBA" id="ARBA00023098"/>
    </source>
</evidence>
<protein>
    <recommendedName>
        <fullName evidence="6">CDP-diacylglycerol--glycerol-3-phosphate 3-phosphatidyltransferase</fullName>
        <ecNumber evidence="5">2.7.8.5</ecNumber>
    </recommendedName>
    <alternativeName>
        <fullName evidence="15">Phosphatidylglycerophosphate synthase</fullName>
    </alternativeName>
</protein>
<keyword evidence="10 18" id="KW-1133">Transmembrane helix</keyword>
<evidence type="ECO:0000256" key="3">
    <source>
        <dbReference type="ARBA" id="ARBA00005042"/>
    </source>
</evidence>
<evidence type="ECO:0000256" key="10">
    <source>
        <dbReference type="ARBA" id="ARBA00022989"/>
    </source>
</evidence>
<evidence type="ECO:0000256" key="13">
    <source>
        <dbReference type="ARBA" id="ARBA00023209"/>
    </source>
</evidence>
<evidence type="ECO:0000256" key="16">
    <source>
        <dbReference type="ARBA" id="ARBA00048586"/>
    </source>
</evidence>
<evidence type="ECO:0000256" key="1">
    <source>
        <dbReference type="ARBA" id="ARBA00003973"/>
    </source>
</evidence>
<keyword evidence="9 18" id="KW-0812">Transmembrane</keyword>
<feature type="transmembrane region" description="Helical" evidence="18">
    <location>
        <begin position="156"/>
        <end position="178"/>
    </location>
</feature>
<accession>A0A1M4TD58</accession>
<keyword evidence="11" id="KW-0443">Lipid metabolism</keyword>
<gene>
    <name evidence="19" type="ORF">SAMN02745249_00400</name>
</gene>
<dbReference type="EC" id="2.7.8.5" evidence="5"/>
<keyword evidence="20" id="KW-1185">Reference proteome</keyword>
<dbReference type="InterPro" id="IPR050324">
    <property type="entry name" value="CDP-alcohol_PTase-I"/>
</dbReference>
<comment type="similarity">
    <text evidence="4 17">Belongs to the CDP-alcohol phosphatidyltransferase class-I family.</text>
</comment>